<dbReference type="AlphaFoldDB" id="A0A5N7DK09"/>
<dbReference type="InterPro" id="IPR029063">
    <property type="entry name" value="SAM-dependent_MTases_sf"/>
</dbReference>
<evidence type="ECO:0000313" key="1">
    <source>
        <dbReference type="EMBL" id="KAE8406625.1"/>
    </source>
</evidence>
<sequence length="115" mass="13216">MVIDGIPMTNKTRWSKYSVPTFIGRYIFLGGYLPTLHALLDATLCAWRDNFLRNLGIIEAAFRAAQPDASDQNVEAFRKKWLYDFIYCEAGFRLRLLGNYIIVATKTPSWDLSTM</sequence>
<reference evidence="1 2" key="1">
    <citation type="submission" date="2019-04" db="EMBL/GenBank/DDBJ databases">
        <authorList>
            <consortium name="DOE Joint Genome Institute"/>
            <person name="Mondo S."/>
            <person name="Kjaerbolling I."/>
            <person name="Vesth T."/>
            <person name="Frisvad J.C."/>
            <person name="Nybo J.L."/>
            <person name="Theobald S."/>
            <person name="Kildgaard S."/>
            <person name="Isbrandt T."/>
            <person name="Kuo A."/>
            <person name="Sato A."/>
            <person name="Lyhne E.K."/>
            <person name="Kogle M.E."/>
            <person name="Wiebenga A."/>
            <person name="Kun R.S."/>
            <person name="Lubbers R.J."/>
            <person name="Makela M.R."/>
            <person name="Barry K."/>
            <person name="Chovatia M."/>
            <person name="Clum A."/>
            <person name="Daum C."/>
            <person name="Haridas S."/>
            <person name="He G."/>
            <person name="LaButti K."/>
            <person name="Lipzen A."/>
            <person name="Riley R."/>
            <person name="Salamov A."/>
            <person name="Simmons B.A."/>
            <person name="Magnuson J.K."/>
            <person name="Henrissat B."/>
            <person name="Mortensen U.H."/>
            <person name="Larsen T.O."/>
            <person name="Devries R.P."/>
            <person name="Grigoriev I.V."/>
            <person name="Machida M."/>
            <person name="Baker S.E."/>
            <person name="Andersen M.R."/>
            <person name="Cantor M.N."/>
            <person name="Hua S.X."/>
        </authorList>
    </citation>
    <scope>NUCLEOTIDE SEQUENCE [LARGE SCALE GENOMIC DNA]</scope>
    <source>
        <strain evidence="1 2">CBS 119388</strain>
    </source>
</reference>
<proteinExistence type="predicted"/>
<dbReference type="Gene3D" id="3.40.50.150">
    <property type="entry name" value="Vaccinia Virus protein VP39"/>
    <property type="match status" value="1"/>
</dbReference>
<dbReference type="RefSeq" id="XP_031943944.1">
    <property type="nucleotide sequence ID" value="XM_032086607.1"/>
</dbReference>
<accession>A0A5N7DK09</accession>
<name>A0A5N7DK09_9EURO</name>
<organism evidence="1 2">
    <name type="scientific">Aspergillus pseudonomiae</name>
    <dbReference type="NCBI Taxonomy" id="1506151"/>
    <lineage>
        <taxon>Eukaryota</taxon>
        <taxon>Fungi</taxon>
        <taxon>Dikarya</taxon>
        <taxon>Ascomycota</taxon>
        <taxon>Pezizomycotina</taxon>
        <taxon>Eurotiomycetes</taxon>
        <taxon>Eurotiomycetidae</taxon>
        <taxon>Eurotiales</taxon>
        <taxon>Aspergillaceae</taxon>
        <taxon>Aspergillus</taxon>
        <taxon>Aspergillus subgen. Circumdati</taxon>
    </lineage>
</organism>
<dbReference type="GeneID" id="43671298"/>
<dbReference type="EMBL" id="ML736752">
    <property type="protein sequence ID" value="KAE8406625.1"/>
    <property type="molecule type" value="Genomic_DNA"/>
</dbReference>
<keyword evidence="2" id="KW-1185">Reference proteome</keyword>
<dbReference type="OrthoDB" id="8300214at2759"/>
<gene>
    <name evidence="1" type="ORF">BDV37DRAFT_280585</name>
</gene>
<dbReference type="Proteomes" id="UP000325579">
    <property type="component" value="Unassembled WGS sequence"/>
</dbReference>
<dbReference type="SUPFAM" id="SSF53335">
    <property type="entry name" value="S-adenosyl-L-methionine-dependent methyltransferases"/>
    <property type="match status" value="1"/>
</dbReference>
<evidence type="ECO:0000313" key="2">
    <source>
        <dbReference type="Proteomes" id="UP000325579"/>
    </source>
</evidence>
<protein>
    <submittedName>
        <fullName evidence="1">Uncharacterized protein</fullName>
    </submittedName>
</protein>